<organism evidence="3 4">
    <name type="scientific">Crassostrea virginica</name>
    <name type="common">Eastern oyster</name>
    <dbReference type="NCBI Taxonomy" id="6565"/>
    <lineage>
        <taxon>Eukaryota</taxon>
        <taxon>Metazoa</taxon>
        <taxon>Spiralia</taxon>
        <taxon>Lophotrochozoa</taxon>
        <taxon>Mollusca</taxon>
        <taxon>Bivalvia</taxon>
        <taxon>Autobranchia</taxon>
        <taxon>Pteriomorphia</taxon>
        <taxon>Ostreida</taxon>
        <taxon>Ostreoidea</taxon>
        <taxon>Ostreidae</taxon>
        <taxon>Crassostrea</taxon>
    </lineage>
</organism>
<accession>A0A8B8BI31</accession>
<protein>
    <submittedName>
        <fullName evidence="4">Uncharacterized protein LOC111110719</fullName>
    </submittedName>
</protein>
<keyword evidence="3" id="KW-1185">Reference proteome</keyword>
<feature type="transmembrane region" description="Helical" evidence="2">
    <location>
        <begin position="12"/>
        <end position="34"/>
    </location>
</feature>
<gene>
    <name evidence="4" type="primary">LOC111110719</name>
</gene>
<dbReference type="GeneID" id="111110719"/>
<evidence type="ECO:0000256" key="1">
    <source>
        <dbReference type="SAM" id="MobiDB-lite"/>
    </source>
</evidence>
<keyword evidence="2" id="KW-1133">Transmembrane helix</keyword>
<proteinExistence type="predicted"/>
<dbReference type="Proteomes" id="UP000694844">
    <property type="component" value="Chromosome 1"/>
</dbReference>
<reference evidence="4" key="2">
    <citation type="submission" date="2025-08" db="UniProtKB">
        <authorList>
            <consortium name="RefSeq"/>
        </authorList>
    </citation>
    <scope>IDENTIFICATION</scope>
    <source>
        <tissue evidence="4">Whole sample</tissue>
    </source>
</reference>
<evidence type="ECO:0000313" key="3">
    <source>
        <dbReference type="Proteomes" id="UP000694844"/>
    </source>
</evidence>
<evidence type="ECO:0000313" key="4">
    <source>
        <dbReference type="RefSeq" id="XP_022303022.1"/>
    </source>
</evidence>
<dbReference type="KEGG" id="cvn:111110719"/>
<name>A0A8B8BI31_CRAVI</name>
<dbReference type="RefSeq" id="XP_022303022.1">
    <property type="nucleotide sequence ID" value="XM_022447314.1"/>
</dbReference>
<feature type="compositionally biased region" description="Basic residues" evidence="1">
    <location>
        <begin position="356"/>
        <end position="369"/>
    </location>
</feature>
<keyword evidence="2" id="KW-0812">Transmembrane</keyword>
<feature type="region of interest" description="Disordered" evidence="1">
    <location>
        <begin position="281"/>
        <end position="407"/>
    </location>
</feature>
<feature type="transmembrane region" description="Helical" evidence="2">
    <location>
        <begin position="81"/>
        <end position="104"/>
    </location>
</feature>
<feature type="transmembrane region" description="Helical" evidence="2">
    <location>
        <begin position="111"/>
        <end position="134"/>
    </location>
</feature>
<dbReference type="AlphaFoldDB" id="A0A8B8BI31"/>
<sequence length="407" mass="46033">MKKAANQCLQKTVFALLFVGYVLFVVAFFIPRWFQFIKPDTKQQYNYGIFMACILDNDGSNRCQYTHFENVVGGTILMMKVLASLGLFAYTVAMATGFLALCWINERRQRLFYVSVGSSVVAAILIIIVVAVHKSYRSYATGSDDAAFYIAAVSICPLFYGAAMGFLVARTMVFDDGKEDEERIHQERKKRRREKREPIFMFPPTGTTIPEIKRKPIAGIVVTSDDFQRTETEEPFYFKTLNVRNTGKYESTLQEKEVEEISAKTEQYEVNPILDESEASMDKHDVHNPSSGLSTSPIPPRPVTPIDVEEEITSLPLEEEHNENKGKRKKKGPMNFESTDAPLKVGNLMSLALNMSKKKSKVKKKKTKQGRSNSAFDTEEHVPGKVDVHGQAKTHSHTFEQLPEVDK</sequence>
<dbReference type="OrthoDB" id="6143373at2759"/>
<feature type="compositionally biased region" description="Basic and acidic residues" evidence="1">
    <location>
        <begin position="378"/>
        <end position="390"/>
    </location>
</feature>
<keyword evidence="2" id="KW-0472">Membrane</keyword>
<dbReference type="Gene3D" id="1.20.140.150">
    <property type="match status" value="1"/>
</dbReference>
<feature type="transmembrane region" description="Helical" evidence="2">
    <location>
        <begin position="146"/>
        <end position="169"/>
    </location>
</feature>
<evidence type="ECO:0000256" key="2">
    <source>
        <dbReference type="SAM" id="Phobius"/>
    </source>
</evidence>
<reference evidence="3" key="1">
    <citation type="submission" date="2024-06" db="UniProtKB">
        <authorList>
            <consortium name="RefSeq"/>
        </authorList>
    </citation>
    <scope>NUCLEOTIDE SEQUENCE [LARGE SCALE GENOMIC DNA]</scope>
</reference>